<reference evidence="1 2" key="1">
    <citation type="submission" date="2020-02" db="EMBL/GenBank/DDBJ databases">
        <title>Draft genome sequence of Haematococcus lacustris strain NIES-144.</title>
        <authorList>
            <person name="Morimoto D."/>
            <person name="Nakagawa S."/>
            <person name="Yoshida T."/>
            <person name="Sawayama S."/>
        </authorList>
    </citation>
    <scope>NUCLEOTIDE SEQUENCE [LARGE SCALE GENOMIC DNA]</scope>
    <source>
        <strain evidence="1 2">NIES-144</strain>
    </source>
</reference>
<dbReference type="Proteomes" id="UP000485058">
    <property type="component" value="Unassembled WGS sequence"/>
</dbReference>
<comment type="caution">
    <text evidence="1">The sequence shown here is derived from an EMBL/GenBank/DDBJ whole genome shotgun (WGS) entry which is preliminary data.</text>
</comment>
<accession>A0A699ZU39</accession>
<organism evidence="1 2">
    <name type="scientific">Haematococcus lacustris</name>
    <name type="common">Green alga</name>
    <name type="synonym">Haematococcus pluvialis</name>
    <dbReference type="NCBI Taxonomy" id="44745"/>
    <lineage>
        <taxon>Eukaryota</taxon>
        <taxon>Viridiplantae</taxon>
        <taxon>Chlorophyta</taxon>
        <taxon>core chlorophytes</taxon>
        <taxon>Chlorophyceae</taxon>
        <taxon>CS clade</taxon>
        <taxon>Chlamydomonadales</taxon>
        <taxon>Haematococcaceae</taxon>
        <taxon>Haematococcus</taxon>
    </lineage>
</organism>
<keyword evidence="2" id="KW-1185">Reference proteome</keyword>
<sequence>MDRIKTLCTLHTPISSSRGMTADCDGSALVCCVYEEGVGWVVKRSKTGAGLATLFSLDFEPNGFAVYGPSFWISHGKTIMEYSATGECLKSILGPANAAYMEFLGNTDYRLNSRGDLLFIDQHDKELPRICCLPALLPPPEASACKTLSPKEGGRLLTGNDQLALLIVPCTGGSNLFSCSAEGWLHRLGSVTPSAVFGDFCLNSRVNLLFVDQLDKELPRLRCLPALLPPPEATACKALGPKEPQ</sequence>
<gene>
    <name evidence="1" type="ORF">HaLaN_16457</name>
</gene>
<name>A0A699ZU39_HAELA</name>
<dbReference type="AlphaFoldDB" id="A0A699ZU39"/>
<proteinExistence type="predicted"/>
<evidence type="ECO:0000313" key="2">
    <source>
        <dbReference type="Proteomes" id="UP000485058"/>
    </source>
</evidence>
<evidence type="ECO:0000313" key="1">
    <source>
        <dbReference type="EMBL" id="GFH19502.1"/>
    </source>
</evidence>
<protein>
    <submittedName>
        <fullName evidence="1">Uncharacterized protein</fullName>
    </submittedName>
</protein>
<dbReference type="EMBL" id="BLLF01001474">
    <property type="protein sequence ID" value="GFH19502.1"/>
    <property type="molecule type" value="Genomic_DNA"/>
</dbReference>